<gene>
    <name evidence="1" type="ORF">OXX778_LOCUS1251</name>
</gene>
<evidence type="ECO:0000313" key="1">
    <source>
        <dbReference type="EMBL" id="CAF0712699.1"/>
    </source>
</evidence>
<comment type="caution">
    <text evidence="1">The sequence shown here is derived from an EMBL/GenBank/DDBJ whole genome shotgun (WGS) entry which is preliminary data.</text>
</comment>
<protein>
    <submittedName>
        <fullName evidence="1">Uncharacterized protein</fullName>
    </submittedName>
</protein>
<sequence>MGNSLKASSKSPSLNCFSKKLPRNKTQMNKSFSYDSSTKLNLIAKVKNRIKNTHMRRVPKSKTDENFLVIDEIQNEHDIIHDKIDEEVENQIMEELYDKPLSKFKKSPALYNIQSIEDDNIKISDLVSNSISFSYENEFENLSETSFSNSTLSLETDSSKNPSERFEQVSDYLNEESRFSSNLIKHLLLKTLRCQKSTIEQQDIQNEEINDHEEVFENDGLKFIDESMSCNLNETSSSSISLTNSYSTTKSQTNLSFKILNDVNRKLNRIQHLKKKRTIKNERENLQYNSCYLHELNQTRCDLVKDNISVYTLFNTLNKQAPFASSESISISASNIYLDKNQDYFLNSANFSFYNSITNLNN</sequence>
<keyword evidence="2" id="KW-1185">Reference proteome</keyword>
<dbReference type="AlphaFoldDB" id="A0A813M1X6"/>
<dbReference type="Proteomes" id="UP000663879">
    <property type="component" value="Unassembled WGS sequence"/>
</dbReference>
<dbReference type="EMBL" id="CAJNOC010000076">
    <property type="protein sequence ID" value="CAF0712699.1"/>
    <property type="molecule type" value="Genomic_DNA"/>
</dbReference>
<accession>A0A813M1X6</accession>
<reference evidence="1" key="1">
    <citation type="submission" date="2021-02" db="EMBL/GenBank/DDBJ databases">
        <authorList>
            <person name="Nowell W R."/>
        </authorList>
    </citation>
    <scope>NUCLEOTIDE SEQUENCE</scope>
    <source>
        <strain evidence="1">Ploen Becks lab</strain>
    </source>
</reference>
<organism evidence="1 2">
    <name type="scientific">Brachionus calyciflorus</name>
    <dbReference type="NCBI Taxonomy" id="104777"/>
    <lineage>
        <taxon>Eukaryota</taxon>
        <taxon>Metazoa</taxon>
        <taxon>Spiralia</taxon>
        <taxon>Gnathifera</taxon>
        <taxon>Rotifera</taxon>
        <taxon>Eurotatoria</taxon>
        <taxon>Monogononta</taxon>
        <taxon>Pseudotrocha</taxon>
        <taxon>Ploima</taxon>
        <taxon>Brachionidae</taxon>
        <taxon>Brachionus</taxon>
    </lineage>
</organism>
<name>A0A813M1X6_9BILA</name>
<proteinExistence type="predicted"/>
<evidence type="ECO:0000313" key="2">
    <source>
        <dbReference type="Proteomes" id="UP000663879"/>
    </source>
</evidence>
<dbReference type="OrthoDB" id="10607742at2759"/>